<keyword evidence="1" id="KW-0175">Coiled coil</keyword>
<comment type="caution">
    <text evidence="3">The sequence shown here is derived from an EMBL/GenBank/DDBJ whole genome shotgun (WGS) entry which is preliminary data.</text>
</comment>
<feature type="region of interest" description="Disordered" evidence="2">
    <location>
        <begin position="180"/>
        <end position="209"/>
    </location>
</feature>
<evidence type="ECO:0000313" key="3">
    <source>
        <dbReference type="EMBL" id="CAG2200375.1"/>
    </source>
</evidence>
<proteinExistence type="predicted"/>
<gene>
    <name evidence="3" type="ORF">MEDL_15041</name>
</gene>
<keyword evidence="4" id="KW-1185">Reference proteome</keyword>
<reference evidence="3" key="1">
    <citation type="submission" date="2021-03" db="EMBL/GenBank/DDBJ databases">
        <authorList>
            <person name="Bekaert M."/>
        </authorList>
    </citation>
    <scope>NUCLEOTIDE SEQUENCE</scope>
</reference>
<protein>
    <submittedName>
        <fullName evidence="3">Uncharacterized protein</fullName>
    </submittedName>
</protein>
<evidence type="ECO:0000313" key="4">
    <source>
        <dbReference type="Proteomes" id="UP000683360"/>
    </source>
</evidence>
<feature type="compositionally biased region" description="Polar residues" evidence="2">
    <location>
        <begin position="90"/>
        <end position="99"/>
    </location>
</feature>
<accession>A0A8S3QUF7</accession>
<dbReference type="Proteomes" id="UP000683360">
    <property type="component" value="Unassembled WGS sequence"/>
</dbReference>
<feature type="compositionally biased region" description="Basic and acidic residues" evidence="2">
    <location>
        <begin position="194"/>
        <end position="203"/>
    </location>
</feature>
<evidence type="ECO:0000256" key="2">
    <source>
        <dbReference type="SAM" id="MobiDB-lite"/>
    </source>
</evidence>
<feature type="compositionally biased region" description="Polar residues" evidence="2">
    <location>
        <begin position="180"/>
        <end position="193"/>
    </location>
</feature>
<dbReference type="EMBL" id="CAJPWZ010000744">
    <property type="protein sequence ID" value="CAG2200375.1"/>
    <property type="molecule type" value="Genomic_DNA"/>
</dbReference>
<feature type="region of interest" description="Disordered" evidence="2">
    <location>
        <begin position="69"/>
        <end position="113"/>
    </location>
</feature>
<organism evidence="3 4">
    <name type="scientific">Mytilus edulis</name>
    <name type="common">Blue mussel</name>
    <dbReference type="NCBI Taxonomy" id="6550"/>
    <lineage>
        <taxon>Eukaryota</taxon>
        <taxon>Metazoa</taxon>
        <taxon>Spiralia</taxon>
        <taxon>Lophotrochozoa</taxon>
        <taxon>Mollusca</taxon>
        <taxon>Bivalvia</taxon>
        <taxon>Autobranchia</taxon>
        <taxon>Pteriomorphia</taxon>
        <taxon>Mytilida</taxon>
        <taxon>Mytiloidea</taxon>
        <taxon>Mytilidae</taxon>
        <taxon>Mytilinae</taxon>
        <taxon>Mytilus</taxon>
    </lineage>
</organism>
<name>A0A8S3QUF7_MYTED</name>
<dbReference type="AlphaFoldDB" id="A0A8S3QUF7"/>
<sequence length="232" mass="25934">MYRGSIGNKPYWPAGKDSAWDKLTSNYWGTPSHPMGHACNYAGQGSAPCTQPAYTGGGQYEMACSKYGKRQDNRGADTRQTPSHDYGDRQPNNQYNQGYTVVPHEGSPQGREVRQVTDGQYGDHHEAICEYRGPLERAPASTWKVELEKSNKKFENKLGKVNEKLDDMMDQFKQLLTSPITGSCSPGRQTGTESCHHCGERGHSKNGMPKLKRRGIELLPPQFSQAEQQQDH</sequence>
<feature type="coiled-coil region" evidence="1">
    <location>
        <begin position="144"/>
        <end position="171"/>
    </location>
</feature>
<evidence type="ECO:0000256" key="1">
    <source>
        <dbReference type="SAM" id="Coils"/>
    </source>
</evidence>